<organism evidence="1 2">
    <name type="scientific">Nocardioides panacisoli</name>
    <dbReference type="NCBI Taxonomy" id="627624"/>
    <lineage>
        <taxon>Bacteria</taxon>
        <taxon>Bacillati</taxon>
        <taxon>Actinomycetota</taxon>
        <taxon>Actinomycetes</taxon>
        <taxon>Propionibacteriales</taxon>
        <taxon>Nocardioidaceae</taxon>
        <taxon>Nocardioides</taxon>
    </lineage>
</organism>
<evidence type="ECO:0000313" key="1">
    <source>
        <dbReference type="EMBL" id="GAA3833479.1"/>
    </source>
</evidence>
<gene>
    <name evidence="1" type="ORF">GCM10022242_38160</name>
</gene>
<dbReference type="EMBL" id="BAABAH010000019">
    <property type="protein sequence ID" value="GAA3833479.1"/>
    <property type="molecule type" value="Genomic_DNA"/>
</dbReference>
<sequence length="244" mass="26994">MKFEPRRYSAVLLAADRSLTARQLLMALDCERSGIKPVTPIGEWSVGAGTVRVRANYSRSSRAVADDDGLYPHRVFVADATIDGRPYHLVASPYVRFLAKCLKRLDDSRPMPLIYFKPSMSDVFSHFETTRPTRLAATRISVLMEGDVGLEIVSLSGRNPLRSDLRHALLGVASPYAIRVKGTFIEKRPVNIHADRHGNIWCHLGSEEALINMAAFASVMIRNGHLAPTSSSPLLRLPGEDSDL</sequence>
<protein>
    <submittedName>
        <fullName evidence="1">Uncharacterized protein</fullName>
    </submittedName>
</protein>
<comment type="caution">
    <text evidence="1">The sequence shown here is derived from an EMBL/GenBank/DDBJ whole genome shotgun (WGS) entry which is preliminary data.</text>
</comment>
<proteinExistence type="predicted"/>
<accession>A0ABP7J337</accession>
<dbReference type="RefSeq" id="WP_344778495.1">
    <property type="nucleotide sequence ID" value="NZ_BAABAH010000019.1"/>
</dbReference>
<evidence type="ECO:0000313" key="2">
    <source>
        <dbReference type="Proteomes" id="UP001501821"/>
    </source>
</evidence>
<reference evidence="2" key="1">
    <citation type="journal article" date="2019" name="Int. J. Syst. Evol. Microbiol.">
        <title>The Global Catalogue of Microorganisms (GCM) 10K type strain sequencing project: providing services to taxonomists for standard genome sequencing and annotation.</title>
        <authorList>
            <consortium name="The Broad Institute Genomics Platform"/>
            <consortium name="The Broad Institute Genome Sequencing Center for Infectious Disease"/>
            <person name="Wu L."/>
            <person name="Ma J."/>
        </authorList>
    </citation>
    <scope>NUCLEOTIDE SEQUENCE [LARGE SCALE GENOMIC DNA]</scope>
    <source>
        <strain evidence="2">JCM 16953</strain>
    </source>
</reference>
<name>A0ABP7J337_9ACTN</name>
<dbReference type="Proteomes" id="UP001501821">
    <property type="component" value="Unassembled WGS sequence"/>
</dbReference>
<keyword evidence="2" id="KW-1185">Reference proteome</keyword>